<evidence type="ECO:0000256" key="1">
    <source>
        <dbReference type="SAM" id="MobiDB-lite"/>
    </source>
</evidence>
<accession>A0A1B0GAI2</accession>
<feature type="region of interest" description="Disordered" evidence="1">
    <location>
        <begin position="11"/>
        <end position="36"/>
    </location>
</feature>
<proteinExistence type="predicted"/>
<evidence type="ECO:0000313" key="2">
    <source>
        <dbReference type="EnsemblMetazoa" id="GMOY010317-PA"/>
    </source>
</evidence>
<feature type="region of interest" description="Disordered" evidence="1">
    <location>
        <begin position="122"/>
        <end position="164"/>
    </location>
</feature>
<name>A0A1B0GAI2_GLOMM</name>
<dbReference type="EMBL" id="CCAG010005059">
    <property type="status" value="NOT_ANNOTATED_CDS"/>
    <property type="molecule type" value="Genomic_DNA"/>
</dbReference>
<dbReference type="AlphaFoldDB" id="A0A1B0GAI2"/>
<organism evidence="2 3">
    <name type="scientific">Glossina morsitans morsitans</name>
    <name type="common">Savannah tsetse fly</name>
    <dbReference type="NCBI Taxonomy" id="37546"/>
    <lineage>
        <taxon>Eukaryota</taxon>
        <taxon>Metazoa</taxon>
        <taxon>Ecdysozoa</taxon>
        <taxon>Arthropoda</taxon>
        <taxon>Hexapoda</taxon>
        <taxon>Insecta</taxon>
        <taxon>Pterygota</taxon>
        <taxon>Neoptera</taxon>
        <taxon>Endopterygota</taxon>
        <taxon>Diptera</taxon>
        <taxon>Brachycera</taxon>
        <taxon>Muscomorpha</taxon>
        <taxon>Hippoboscoidea</taxon>
        <taxon>Glossinidae</taxon>
        <taxon>Glossina</taxon>
    </lineage>
</organism>
<dbReference type="EnsemblMetazoa" id="GMOY010317-RA">
    <property type="protein sequence ID" value="GMOY010317-PA"/>
    <property type="gene ID" value="GMOY010317"/>
</dbReference>
<protein>
    <submittedName>
        <fullName evidence="2">Uncharacterized protein</fullName>
    </submittedName>
</protein>
<feature type="compositionally biased region" description="Acidic residues" evidence="1">
    <location>
        <begin position="18"/>
        <end position="29"/>
    </location>
</feature>
<reference evidence="2" key="1">
    <citation type="submission" date="2020-05" db="UniProtKB">
        <authorList>
            <consortium name="EnsemblMetazoa"/>
        </authorList>
    </citation>
    <scope>IDENTIFICATION</scope>
    <source>
        <strain evidence="2">Yale</strain>
    </source>
</reference>
<dbReference type="Proteomes" id="UP000092444">
    <property type="component" value="Unassembled WGS sequence"/>
</dbReference>
<keyword evidence="3" id="KW-1185">Reference proteome</keyword>
<feature type="compositionally biased region" description="Polar residues" evidence="1">
    <location>
        <begin position="135"/>
        <end position="144"/>
    </location>
</feature>
<evidence type="ECO:0000313" key="3">
    <source>
        <dbReference type="Proteomes" id="UP000092444"/>
    </source>
</evidence>
<sequence>MNDGIGWVILKNRSNGSDEGDDDDDDDDDQHNHEINDVNNIDYNDVEVEADNDVAMVIGNPMPFTITTPDVDSNSKTVEFNLTLSNDDVLKINTSFVMMKVSEALEIKDNDYLLRYQDFGGDDGDGGGGGDGDSGENQRGNSNFNDRENQYEVSPLIGRPKNDT</sequence>